<dbReference type="Gene3D" id="3.40.50.150">
    <property type="entry name" value="Vaccinia Virus protein VP39"/>
    <property type="match status" value="1"/>
</dbReference>
<protein>
    <recommendedName>
        <fullName evidence="2">C-methyltransferase domain-containing protein</fullName>
    </recommendedName>
</protein>
<sequence length="232" mass="25752">EHFWDLSTDLDNLRRTLKDDGLIYVEAPGIFGLRDWREGNYTLLTQTAHTLHLTLASLTRLMQQHGFVLITGDEYIRSFFALDSKTLSDVQLAHLSVLERTQARQRAAGTAGFRQAYLRCRWENLGLRFGPDANVALYGAGRHTEYLLDSIHRAPGPIVSVILDDDPAKEGTTLAGVPVTNDLGDRASSPSAIVISSDNYEAQMAAAAERRYGSHLPIIRFYEGLPPGPYPL</sequence>
<proteinExistence type="predicted"/>
<name>X0UXX1_9ZZZZ</name>
<dbReference type="EMBL" id="BARS01027327">
    <property type="protein sequence ID" value="GAG10694.1"/>
    <property type="molecule type" value="Genomic_DNA"/>
</dbReference>
<gene>
    <name evidence="1" type="ORF">S01H1_42935</name>
</gene>
<evidence type="ECO:0008006" key="2">
    <source>
        <dbReference type="Google" id="ProtNLM"/>
    </source>
</evidence>
<comment type="caution">
    <text evidence="1">The sequence shown here is derived from an EMBL/GenBank/DDBJ whole genome shotgun (WGS) entry which is preliminary data.</text>
</comment>
<organism evidence="1">
    <name type="scientific">marine sediment metagenome</name>
    <dbReference type="NCBI Taxonomy" id="412755"/>
    <lineage>
        <taxon>unclassified sequences</taxon>
        <taxon>metagenomes</taxon>
        <taxon>ecological metagenomes</taxon>
    </lineage>
</organism>
<evidence type="ECO:0000313" key="1">
    <source>
        <dbReference type="EMBL" id="GAG10694.1"/>
    </source>
</evidence>
<dbReference type="Gene3D" id="3.40.50.720">
    <property type="entry name" value="NAD(P)-binding Rossmann-like Domain"/>
    <property type="match status" value="1"/>
</dbReference>
<reference evidence="1" key="1">
    <citation type="journal article" date="2014" name="Front. Microbiol.">
        <title>High frequency of phylogenetically diverse reductive dehalogenase-homologous genes in deep subseafloor sedimentary metagenomes.</title>
        <authorList>
            <person name="Kawai M."/>
            <person name="Futagami T."/>
            <person name="Toyoda A."/>
            <person name="Takaki Y."/>
            <person name="Nishi S."/>
            <person name="Hori S."/>
            <person name="Arai W."/>
            <person name="Tsubouchi T."/>
            <person name="Morono Y."/>
            <person name="Uchiyama I."/>
            <person name="Ito T."/>
            <person name="Fujiyama A."/>
            <person name="Inagaki F."/>
            <person name="Takami H."/>
        </authorList>
    </citation>
    <scope>NUCLEOTIDE SEQUENCE</scope>
    <source>
        <strain evidence="1">Expedition CK06-06</strain>
    </source>
</reference>
<dbReference type="AlphaFoldDB" id="X0UXX1"/>
<dbReference type="InterPro" id="IPR029063">
    <property type="entry name" value="SAM-dependent_MTases_sf"/>
</dbReference>
<dbReference type="SUPFAM" id="SSF53335">
    <property type="entry name" value="S-adenosyl-L-methionine-dependent methyltransferases"/>
    <property type="match status" value="1"/>
</dbReference>
<feature type="non-terminal residue" evidence="1">
    <location>
        <position position="1"/>
    </location>
</feature>
<accession>X0UXX1</accession>